<evidence type="ECO:0000313" key="1">
    <source>
        <dbReference type="EMBL" id="SVA61577.1"/>
    </source>
</evidence>
<dbReference type="AlphaFoldDB" id="A0A381XBL9"/>
<reference evidence="1" key="1">
    <citation type="submission" date="2018-05" db="EMBL/GenBank/DDBJ databases">
        <authorList>
            <person name="Lanie J.A."/>
            <person name="Ng W.-L."/>
            <person name="Kazmierczak K.M."/>
            <person name="Andrzejewski T.M."/>
            <person name="Davidsen T.M."/>
            <person name="Wayne K.J."/>
            <person name="Tettelin H."/>
            <person name="Glass J.I."/>
            <person name="Rusch D."/>
            <person name="Podicherti R."/>
            <person name="Tsui H.-C.T."/>
            <person name="Winkler M.E."/>
        </authorList>
    </citation>
    <scope>NUCLEOTIDE SEQUENCE</scope>
</reference>
<dbReference type="PROSITE" id="PS51257">
    <property type="entry name" value="PROKAR_LIPOPROTEIN"/>
    <property type="match status" value="1"/>
</dbReference>
<accession>A0A381XBL9</accession>
<gene>
    <name evidence="1" type="ORF">METZ01_LOCUS114431</name>
</gene>
<organism evidence="1">
    <name type="scientific">marine metagenome</name>
    <dbReference type="NCBI Taxonomy" id="408172"/>
    <lineage>
        <taxon>unclassified sequences</taxon>
        <taxon>metagenomes</taxon>
        <taxon>ecological metagenomes</taxon>
    </lineage>
</organism>
<evidence type="ECO:0008006" key="2">
    <source>
        <dbReference type="Google" id="ProtNLM"/>
    </source>
</evidence>
<protein>
    <recommendedName>
        <fullName evidence="2">Peptidase M61 catalytic domain-containing protein</fullName>
    </recommendedName>
</protein>
<proteinExistence type="predicted"/>
<dbReference type="EMBL" id="UINC01014440">
    <property type="protein sequence ID" value="SVA61577.1"/>
    <property type="molecule type" value="Genomic_DNA"/>
</dbReference>
<sequence>MKYGWVISVVALLGASCSSASDSAAESEQSSTPLTVTSVIETQSQPVAASTTTVVPTTTTTAVPTTTTTAVPTTTTIPQGGRIADLTECDMGSMEIKLFIAKTVPANEVKLIEEQVCLSKELYFDRPGTNWEMASPVYVALIDRDNSEGAVELENLYCNYILEHHPTGWSNGKCGPYGGQGCQTSGKCLFTDDSGKVGGSCICSNFRHDGFYLYTNMSHEMPRHEKGYRSTALHELFHVYQLSSIADPSISKDAEYRLMGKRMGNSSVDVPWWMEGTATYLAHYFYDQQPGAVENSLYDEMRRYLTTDYNGSGLGPIPDQYKNAGKPLTEFTFQEPDKTVAYRIGTWFVAFLVDQVGIDKIFDFYAGLEEAGSFETQFVATFGKSHTAFLEDFDAFLEKPYEEKMAIIPS</sequence>
<name>A0A381XBL9_9ZZZZ</name>